<dbReference type="InterPro" id="IPR043502">
    <property type="entry name" value="DNA/RNA_pol_sf"/>
</dbReference>
<dbReference type="SUPFAM" id="SSF56672">
    <property type="entry name" value="DNA/RNA polymerases"/>
    <property type="match status" value="1"/>
</dbReference>
<proteinExistence type="predicted"/>
<dbReference type="InParanoid" id="A0A3Q7GSP5"/>
<dbReference type="STRING" id="4081.A0A3Q7GSP5"/>
<organism evidence="1">
    <name type="scientific">Solanum lycopersicum</name>
    <name type="common">Tomato</name>
    <name type="synonym">Lycopersicon esculentum</name>
    <dbReference type="NCBI Taxonomy" id="4081"/>
    <lineage>
        <taxon>Eukaryota</taxon>
        <taxon>Viridiplantae</taxon>
        <taxon>Streptophyta</taxon>
        <taxon>Embryophyta</taxon>
        <taxon>Tracheophyta</taxon>
        <taxon>Spermatophyta</taxon>
        <taxon>Magnoliopsida</taxon>
        <taxon>eudicotyledons</taxon>
        <taxon>Gunneridae</taxon>
        <taxon>Pentapetalae</taxon>
        <taxon>asterids</taxon>
        <taxon>lamiids</taxon>
        <taxon>Solanales</taxon>
        <taxon>Solanaceae</taxon>
        <taxon>Solanoideae</taxon>
        <taxon>Solaneae</taxon>
        <taxon>Solanum</taxon>
        <taxon>Solanum subgen. Lycopersicon</taxon>
    </lineage>
</organism>
<protein>
    <recommendedName>
        <fullName evidence="3">Reverse transcriptase Ty1/copia-type domain-containing protein</fullName>
    </recommendedName>
</protein>
<dbReference type="Proteomes" id="UP000004994">
    <property type="component" value="Chromosome 6"/>
</dbReference>
<evidence type="ECO:0008006" key="3">
    <source>
        <dbReference type="Google" id="ProtNLM"/>
    </source>
</evidence>
<dbReference type="CDD" id="cd09272">
    <property type="entry name" value="RNase_HI_RT_Ty1"/>
    <property type="match status" value="1"/>
</dbReference>
<reference evidence="1" key="1">
    <citation type="journal article" date="2012" name="Nature">
        <title>The tomato genome sequence provides insights into fleshy fruit evolution.</title>
        <authorList>
            <consortium name="Tomato Genome Consortium"/>
        </authorList>
    </citation>
    <scope>NUCLEOTIDE SEQUENCE [LARGE SCALE GENOMIC DNA]</scope>
    <source>
        <strain evidence="1">cv. Heinz 1706</strain>
    </source>
</reference>
<reference evidence="1" key="2">
    <citation type="submission" date="2019-01" db="UniProtKB">
        <authorList>
            <consortium name="EnsemblPlants"/>
        </authorList>
    </citation>
    <scope>IDENTIFICATION</scope>
    <source>
        <strain evidence="1">cv. Heinz 1706</strain>
    </source>
</reference>
<dbReference type="EnsemblPlants" id="Solyc06g050305.1.1">
    <property type="protein sequence ID" value="Solyc06g050305.1.1"/>
    <property type="gene ID" value="Solyc06g050305.1"/>
</dbReference>
<accession>A0A3Q7GSP5</accession>
<dbReference type="Gramene" id="Solyc06g050305.1.1">
    <property type="protein sequence ID" value="Solyc06g050305.1.1"/>
    <property type="gene ID" value="Solyc06g050305.1"/>
</dbReference>
<evidence type="ECO:0000313" key="1">
    <source>
        <dbReference type="EnsemblPlants" id="Solyc06g050305.1.1"/>
    </source>
</evidence>
<dbReference type="OMA" id="CTCIALE"/>
<dbReference type="AlphaFoldDB" id="A0A3Q7GSP5"/>
<name>A0A3Q7GSP5_SOLLC</name>
<dbReference type="PANTHER" id="PTHR11439">
    <property type="entry name" value="GAG-POL-RELATED RETROTRANSPOSON"/>
    <property type="match status" value="1"/>
</dbReference>
<sequence length="153" mass="17018">MKDLVLKFHIHTCKPVLTPIISCTCIALEDGTLLSNPSEYRSMVGALQYLTMTRPDIAFAVDIVSQIMHAPRTTHLYCVKRMLRYLQGIPVHGLFLRASSSNSIVTSYFDADWAGCPNTRRSATGYMVLLGSNLISWHAKKQPTVSKSSIEAE</sequence>
<dbReference type="PANTHER" id="PTHR11439:SF455">
    <property type="entry name" value="RLK (RECEPTOR-LIKE PROTEIN KINASE) 8, PUTATIVE-RELATED"/>
    <property type="match status" value="1"/>
</dbReference>
<evidence type="ECO:0000313" key="2">
    <source>
        <dbReference type="Proteomes" id="UP000004994"/>
    </source>
</evidence>
<keyword evidence="2" id="KW-1185">Reference proteome</keyword>